<protein>
    <submittedName>
        <fullName evidence="8">DMT family transporter</fullName>
    </submittedName>
</protein>
<comment type="subcellular location">
    <subcellularLocation>
        <location evidence="1">Cell membrane</location>
        <topology evidence="1">Multi-pass membrane protein</topology>
    </subcellularLocation>
</comment>
<feature type="transmembrane region" description="Helical" evidence="6">
    <location>
        <begin position="101"/>
        <end position="119"/>
    </location>
</feature>
<feature type="transmembrane region" description="Helical" evidence="6">
    <location>
        <begin position="12"/>
        <end position="30"/>
    </location>
</feature>
<dbReference type="EMBL" id="JARGEQ010000016">
    <property type="protein sequence ID" value="MDF1585342.1"/>
    <property type="molecule type" value="Genomic_DNA"/>
</dbReference>
<dbReference type="Proteomes" id="UP001301140">
    <property type="component" value="Unassembled WGS sequence"/>
</dbReference>
<feature type="transmembrane region" description="Helical" evidence="6">
    <location>
        <begin position="42"/>
        <end position="62"/>
    </location>
</feature>
<feature type="transmembrane region" description="Helical" evidence="6">
    <location>
        <begin position="131"/>
        <end position="151"/>
    </location>
</feature>
<keyword evidence="2" id="KW-1003">Cell membrane</keyword>
<comment type="caution">
    <text evidence="8">The sequence shown here is derived from an EMBL/GenBank/DDBJ whole genome shotgun (WGS) entry which is preliminary data.</text>
</comment>
<keyword evidence="5 6" id="KW-0472">Membrane</keyword>
<name>A0AAP3XQQ9_9PROT</name>
<dbReference type="InterPro" id="IPR050638">
    <property type="entry name" value="AA-Vitamin_Transporters"/>
</dbReference>
<evidence type="ECO:0000256" key="4">
    <source>
        <dbReference type="ARBA" id="ARBA00022989"/>
    </source>
</evidence>
<feature type="transmembrane region" description="Helical" evidence="6">
    <location>
        <begin position="276"/>
        <end position="298"/>
    </location>
</feature>
<dbReference type="GO" id="GO:0005886">
    <property type="term" value="C:plasma membrane"/>
    <property type="evidence" value="ECO:0007669"/>
    <property type="project" value="UniProtKB-SubCell"/>
</dbReference>
<gene>
    <name evidence="8" type="ORF">PZ740_02965</name>
</gene>
<evidence type="ECO:0000256" key="5">
    <source>
        <dbReference type="ARBA" id="ARBA00023136"/>
    </source>
</evidence>
<evidence type="ECO:0000256" key="1">
    <source>
        <dbReference type="ARBA" id="ARBA00004651"/>
    </source>
</evidence>
<evidence type="ECO:0000256" key="6">
    <source>
        <dbReference type="SAM" id="Phobius"/>
    </source>
</evidence>
<feature type="transmembrane region" description="Helical" evidence="6">
    <location>
        <begin position="250"/>
        <end position="270"/>
    </location>
</feature>
<sequence length="304" mass="31323">MPRLRRAAGADAGTLLLLLGIGLFWGLNWPAVRIGLTELQPFTLRSVGFVAGGGILALIARLRGEALMPRREELPRLVLAGLLSVMGFNVLTAFGQLATETSRAAILAFTMPLWATLMATAMGERLTGERIVALLAGMAGLMLLLGPDLLVAGGSPLGSLLVLGAAVSWAAGTLVLKSRTWSLGPVALAAWLIGVSTPPVLLGSALLEQPWQLGWPSPPVVGAMLYHIALPMVFCHAAWVTLVGRLPAPVAAIGTLLIPVVGVISAVLLLGEPLGARKLAALLLVTGAVATVLVGPALRRGPGS</sequence>
<dbReference type="PANTHER" id="PTHR32322">
    <property type="entry name" value="INNER MEMBRANE TRANSPORTER"/>
    <property type="match status" value="1"/>
</dbReference>
<dbReference type="PANTHER" id="PTHR32322:SF18">
    <property type="entry name" value="S-ADENOSYLMETHIONINE_S-ADENOSYLHOMOCYSTEINE TRANSPORTER"/>
    <property type="match status" value="1"/>
</dbReference>
<accession>A0AAP3XQQ9</accession>
<reference evidence="8 9" key="1">
    <citation type="submission" date="2023-03" db="EMBL/GenBank/DDBJ databases">
        <title>YIM 152171 draft genome.</title>
        <authorList>
            <person name="Yang Z."/>
        </authorList>
    </citation>
    <scope>NUCLEOTIDE SEQUENCE [LARGE SCALE GENOMIC DNA]</scope>
    <source>
        <strain evidence="8 9">YIM 152171</strain>
    </source>
</reference>
<feature type="domain" description="EamA" evidence="7">
    <location>
        <begin position="157"/>
        <end position="293"/>
    </location>
</feature>
<dbReference type="Pfam" id="PF00892">
    <property type="entry name" value="EamA"/>
    <property type="match status" value="2"/>
</dbReference>
<dbReference type="InterPro" id="IPR000620">
    <property type="entry name" value="EamA_dom"/>
</dbReference>
<evidence type="ECO:0000259" key="7">
    <source>
        <dbReference type="Pfam" id="PF00892"/>
    </source>
</evidence>
<feature type="domain" description="EamA" evidence="7">
    <location>
        <begin position="15"/>
        <end position="145"/>
    </location>
</feature>
<evidence type="ECO:0000313" key="8">
    <source>
        <dbReference type="EMBL" id="MDF1585342.1"/>
    </source>
</evidence>
<dbReference type="SUPFAM" id="SSF103481">
    <property type="entry name" value="Multidrug resistance efflux transporter EmrE"/>
    <property type="match status" value="2"/>
</dbReference>
<feature type="transmembrane region" description="Helical" evidence="6">
    <location>
        <begin position="188"/>
        <end position="207"/>
    </location>
</feature>
<proteinExistence type="predicted"/>
<keyword evidence="9" id="KW-1185">Reference proteome</keyword>
<dbReference type="AlphaFoldDB" id="A0AAP3XQQ9"/>
<feature type="transmembrane region" description="Helical" evidence="6">
    <location>
        <begin position="74"/>
        <end position="95"/>
    </location>
</feature>
<organism evidence="8 9">
    <name type="scientific">Marinimicrococcus flavescens</name>
    <dbReference type="NCBI Taxonomy" id="3031815"/>
    <lineage>
        <taxon>Bacteria</taxon>
        <taxon>Pseudomonadati</taxon>
        <taxon>Pseudomonadota</taxon>
        <taxon>Alphaproteobacteria</taxon>
        <taxon>Geminicoccales</taxon>
        <taxon>Geminicoccaceae</taxon>
        <taxon>Marinimicrococcus</taxon>
    </lineage>
</organism>
<evidence type="ECO:0000256" key="3">
    <source>
        <dbReference type="ARBA" id="ARBA00022692"/>
    </source>
</evidence>
<evidence type="ECO:0000256" key="2">
    <source>
        <dbReference type="ARBA" id="ARBA00022475"/>
    </source>
</evidence>
<evidence type="ECO:0000313" key="9">
    <source>
        <dbReference type="Proteomes" id="UP001301140"/>
    </source>
</evidence>
<keyword evidence="3 6" id="KW-0812">Transmembrane</keyword>
<feature type="transmembrane region" description="Helical" evidence="6">
    <location>
        <begin position="157"/>
        <end position="176"/>
    </location>
</feature>
<dbReference type="InterPro" id="IPR037185">
    <property type="entry name" value="EmrE-like"/>
</dbReference>
<keyword evidence="4 6" id="KW-1133">Transmembrane helix</keyword>
<feature type="transmembrane region" description="Helical" evidence="6">
    <location>
        <begin position="219"/>
        <end position="243"/>
    </location>
</feature>